<name>A0AAJ2KW88_ALKPS</name>
<comment type="caution">
    <text evidence="4">The sequence shown here is derived from an EMBL/GenBank/DDBJ whole genome shotgun (WGS) entry which is preliminary data.</text>
</comment>
<dbReference type="EMBL" id="JAWJAY010000001">
    <property type="protein sequence ID" value="MDV2885053.1"/>
    <property type="molecule type" value="Genomic_DNA"/>
</dbReference>
<reference evidence="4" key="1">
    <citation type="submission" date="2023-10" db="EMBL/GenBank/DDBJ databases">
        <title>Screening of Alkalihalophilus pseudofirmusBZ-TG-HK211 and Its Alleviation of Salt Stress on Rapeseed Growth.</title>
        <authorList>
            <person name="Zhao B."/>
            <person name="Guo T."/>
        </authorList>
    </citation>
    <scope>NUCLEOTIDE SEQUENCE</scope>
    <source>
        <strain evidence="4">BZ-TG-HK211</strain>
    </source>
</reference>
<keyword evidence="2 4" id="KW-0378">Hydrolase</keyword>
<dbReference type="InterPro" id="IPR000868">
    <property type="entry name" value="Isochorismatase-like_dom"/>
</dbReference>
<proteinExistence type="inferred from homology"/>
<dbReference type="GO" id="GO:0016787">
    <property type="term" value="F:hydrolase activity"/>
    <property type="evidence" value="ECO:0007669"/>
    <property type="project" value="UniProtKB-KW"/>
</dbReference>
<dbReference type="Gene3D" id="3.40.50.850">
    <property type="entry name" value="Isochorismatase-like"/>
    <property type="match status" value="1"/>
</dbReference>
<organism evidence="4 5">
    <name type="scientific">Alkalihalophilus pseudofirmus</name>
    <name type="common">Bacillus pseudofirmus</name>
    <dbReference type="NCBI Taxonomy" id="79885"/>
    <lineage>
        <taxon>Bacteria</taxon>
        <taxon>Bacillati</taxon>
        <taxon>Bacillota</taxon>
        <taxon>Bacilli</taxon>
        <taxon>Bacillales</taxon>
        <taxon>Bacillaceae</taxon>
        <taxon>Alkalihalophilus</taxon>
    </lineage>
</organism>
<evidence type="ECO:0000313" key="5">
    <source>
        <dbReference type="Proteomes" id="UP001285636"/>
    </source>
</evidence>
<dbReference type="Proteomes" id="UP001285636">
    <property type="component" value="Unassembled WGS sequence"/>
</dbReference>
<dbReference type="RefSeq" id="WP_323466462.1">
    <property type="nucleotide sequence ID" value="NZ_CP144224.1"/>
</dbReference>
<dbReference type="EC" id="3.-.-.-" evidence="4"/>
<accession>A0AAJ2KW88</accession>
<evidence type="ECO:0000259" key="3">
    <source>
        <dbReference type="Pfam" id="PF00857"/>
    </source>
</evidence>
<dbReference type="PANTHER" id="PTHR43540">
    <property type="entry name" value="PEROXYUREIDOACRYLATE/UREIDOACRYLATE AMIDOHYDROLASE-RELATED"/>
    <property type="match status" value="1"/>
</dbReference>
<gene>
    <name evidence="4" type="ORF">RYX45_07660</name>
</gene>
<evidence type="ECO:0000313" key="4">
    <source>
        <dbReference type="EMBL" id="MDV2885053.1"/>
    </source>
</evidence>
<dbReference type="AlphaFoldDB" id="A0AAJ2KW88"/>
<dbReference type="CDD" id="cd00431">
    <property type="entry name" value="cysteine_hydrolases"/>
    <property type="match status" value="1"/>
</dbReference>
<feature type="domain" description="Isochorismatase-like" evidence="3">
    <location>
        <begin position="5"/>
        <end position="174"/>
    </location>
</feature>
<dbReference type="InterPro" id="IPR036380">
    <property type="entry name" value="Isochorismatase-like_sf"/>
</dbReference>
<dbReference type="InterPro" id="IPR050272">
    <property type="entry name" value="Isochorismatase-like_hydrls"/>
</dbReference>
<comment type="similarity">
    <text evidence="1">Belongs to the isochorismatase family.</text>
</comment>
<protein>
    <submittedName>
        <fullName evidence="4">Isochorismatase family cysteine hydrolase</fullName>
        <ecNumber evidence="4">3.-.-.-</ecNumber>
    </submittedName>
</protein>
<dbReference type="PANTHER" id="PTHR43540:SF10">
    <property type="entry name" value="ISOCHORISMATASE"/>
    <property type="match status" value="1"/>
</dbReference>
<evidence type="ECO:0000256" key="2">
    <source>
        <dbReference type="ARBA" id="ARBA00022801"/>
    </source>
</evidence>
<dbReference type="Pfam" id="PF00857">
    <property type="entry name" value="Isochorismatase"/>
    <property type="match status" value="1"/>
</dbReference>
<dbReference type="SUPFAM" id="SSF52499">
    <property type="entry name" value="Isochorismatase-like hydrolases"/>
    <property type="match status" value="1"/>
</dbReference>
<sequence length="188" mass="21217">MSRKALLIVDMSYDFVADDGGLTVGTPAQTIVPDIVRTANLFLEKGDVVAVCMDAHTEDDPHFELWPKHNIIGTRGQELYGELGTWYDKNKENKSVLYIPKPEYDAFFNTNLEEELLAADVGEVYVVGVCTDICNFLTVYGAYARGFKTVAIYDQMATFTPNQDVFIKQMESIFKTKILYTSDLEKLE</sequence>
<evidence type="ECO:0000256" key="1">
    <source>
        <dbReference type="ARBA" id="ARBA00006336"/>
    </source>
</evidence>